<evidence type="ECO:0000256" key="5">
    <source>
        <dbReference type="PROSITE-ProRule" id="PRU00284"/>
    </source>
</evidence>
<evidence type="ECO:0000256" key="6">
    <source>
        <dbReference type="SAM" id="MobiDB-lite"/>
    </source>
</evidence>
<reference evidence="11" key="1">
    <citation type="submission" date="2023-07" db="EMBL/GenBank/DDBJ databases">
        <title>Conexibacter stalactiti sp. nov., isolated from stalactites in a lava cave and emended description of the genus Conexibacter.</title>
        <authorList>
            <person name="Lee S.D."/>
        </authorList>
    </citation>
    <scope>NUCLEOTIDE SEQUENCE [LARGE SCALE GENOMIC DNA]</scope>
    <source>
        <strain evidence="11">KCTC 39840</strain>
    </source>
</reference>
<sequence length="708" mass="73973">MLEDTEEIAVKLTVRTKLLGSFLAVVALMLAVGVVAIGKIGSIHDVTKAFGEDTIPSALAAGSIQSDVNRVRKDQLRQVSSAALHPEDPRFAADAAEAVEESLASIQADLARSRRLADDAADRAPLEQFDRAWLAYLEAASPYVALTEQRRYGPALRTLTEGTADVAYDDVKAAMEALTARQSTVVAGQNDHAESVVSSARALVFGLLVVAVVVALTLALLLSRQLGNGLRQLLAAARGIAGGDVDQRVEVRTRDELGETGVAFREMIAYLDEMAVAARSIAAGELAVDVRPKSDRDALGNAFHEMSEELRAALGDRSCLDQLAARMDSLGSNCLAGLEQALTAVAEGDLTRTVEPVTTPITAAGGQQIGRLAEYFNATLARTQASVVSYNGMREKVTTMLHDISRESQTVAAASQQMATTSEESGRAVGEIAAAVGEVAAGAERQVRTVAEARSLAEQVVGVTHSSSSDAEETATAAEQARAVAEQGAGAISLASDAMEAVQTSSTEVTATIRALGEKSGQIGGIVDTITGIAEQTNLLALNAAIEAARAGEQGRGFAVVAEEVRKLAEESQEAASTIAGLIAEIQRETGHAVEVVVSGAQRTSDGVETVEQARESFLQIGTSVEDMSGRVQQIAASVAEIADTARRMQRNMSEVAAVAEQSSASTEQVSASTQQTSASTQEIAASAQSLSRTAEELDRLVAQFTLA</sequence>
<feature type="domain" description="Methyl-accepting transducer" evidence="8">
    <location>
        <begin position="421"/>
        <end position="678"/>
    </location>
</feature>
<evidence type="ECO:0000256" key="1">
    <source>
        <dbReference type="ARBA" id="ARBA00022692"/>
    </source>
</evidence>
<dbReference type="RefSeq" id="WP_318596577.1">
    <property type="nucleotide sequence ID" value="NZ_JAWSTH010000015.1"/>
</dbReference>
<evidence type="ECO:0000256" key="3">
    <source>
        <dbReference type="ARBA" id="ARBA00023224"/>
    </source>
</evidence>
<evidence type="ECO:0000256" key="4">
    <source>
        <dbReference type="ARBA" id="ARBA00029447"/>
    </source>
</evidence>
<feature type="domain" description="HAMP" evidence="9">
    <location>
        <begin position="224"/>
        <end position="276"/>
    </location>
</feature>
<gene>
    <name evidence="10" type="ORF">R7226_08165</name>
</gene>
<keyword evidence="1 7" id="KW-0812">Transmembrane</keyword>
<dbReference type="Gene3D" id="1.10.287.950">
    <property type="entry name" value="Methyl-accepting chemotaxis protein"/>
    <property type="match status" value="1"/>
</dbReference>
<keyword evidence="7" id="KW-0472">Membrane</keyword>
<dbReference type="InterPro" id="IPR003660">
    <property type="entry name" value="HAMP_dom"/>
</dbReference>
<dbReference type="CDD" id="cd11386">
    <property type="entry name" value="MCP_signal"/>
    <property type="match status" value="1"/>
</dbReference>
<comment type="similarity">
    <text evidence="4">Belongs to the methyl-accepting chemotaxis (MCP) protein family.</text>
</comment>
<dbReference type="PROSITE" id="PS50885">
    <property type="entry name" value="HAMP"/>
    <property type="match status" value="2"/>
</dbReference>
<protein>
    <submittedName>
        <fullName evidence="10">Methyl-accepting chemotaxis protein</fullName>
    </submittedName>
</protein>
<dbReference type="PRINTS" id="PR00260">
    <property type="entry name" value="CHEMTRNSDUCR"/>
</dbReference>
<evidence type="ECO:0000256" key="7">
    <source>
        <dbReference type="SAM" id="Phobius"/>
    </source>
</evidence>
<dbReference type="Gene3D" id="6.10.340.10">
    <property type="match status" value="1"/>
</dbReference>
<dbReference type="Pfam" id="PF00672">
    <property type="entry name" value="HAMP"/>
    <property type="match status" value="2"/>
</dbReference>
<dbReference type="PANTHER" id="PTHR32089">
    <property type="entry name" value="METHYL-ACCEPTING CHEMOTAXIS PROTEIN MCPB"/>
    <property type="match status" value="1"/>
</dbReference>
<dbReference type="Pfam" id="PF00015">
    <property type="entry name" value="MCPsignal"/>
    <property type="match status" value="1"/>
</dbReference>
<keyword evidence="11" id="KW-1185">Reference proteome</keyword>
<proteinExistence type="inferred from homology"/>
<dbReference type="CDD" id="cd06225">
    <property type="entry name" value="HAMP"/>
    <property type="match status" value="2"/>
</dbReference>
<dbReference type="SMART" id="SM00283">
    <property type="entry name" value="MA"/>
    <property type="match status" value="1"/>
</dbReference>
<keyword evidence="2 7" id="KW-1133">Transmembrane helix</keyword>
<keyword evidence="3 5" id="KW-0807">Transducer</keyword>
<accession>A0ABU4HLY3</accession>
<organism evidence="10 11">
    <name type="scientific">Conexibacter stalactiti</name>
    <dbReference type="NCBI Taxonomy" id="1940611"/>
    <lineage>
        <taxon>Bacteria</taxon>
        <taxon>Bacillati</taxon>
        <taxon>Actinomycetota</taxon>
        <taxon>Thermoleophilia</taxon>
        <taxon>Solirubrobacterales</taxon>
        <taxon>Conexibacteraceae</taxon>
        <taxon>Conexibacter</taxon>
    </lineage>
</organism>
<dbReference type="PROSITE" id="PS50111">
    <property type="entry name" value="CHEMOTAXIS_TRANSDUC_2"/>
    <property type="match status" value="1"/>
</dbReference>
<name>A0ABU4HLY3_9ACTN</name>
<dbReference type="Proteomes" id="UP001284601">
    <property type="component" value="Unassembled WGS sequence"/>
</dbReference>
<dbReference type="PANTHER" id="PTHR32089:SF112">
    <property type="entry name" value="LYSOZYME-LIKE PROTEIN-RELATED"/>
    <property type="match status" value="1"/>
</dbReference>
<dbReference type="EMBL" id="JAWSTH010000015">
    <property type="protein sequence ID" value="MDW5594306.1"/>
    <property type="molecule type" value="Genomic_DNA"/>
</dbReference>
<feature type="transmembrane region" description="Helical" evidence="7">
    <location>
        <begin position="202"/>
        <end position="222"/>
    </location>
</feature>
<evidence type="ECO:0000256" key="2">
    <source>
        <dbReference type="ARBA" id="ARBA00022989"/>
    </source>
</evidence>
<dbReference type="SUPFAM" id="SSF58104">
    <property type="entry name" value="Methyl-accepting chemotaxis protein (MCP) signaling domain"/>
    <property type="match status" value="1"/>
</dbReference>
<evidence type="ECO:0000259" key="8">
    <source>
        <dbReference type="PROSITE" id="PS50111"/>
    </source>
</evidence>
<evidence type="ECO:0000313" key="10">
    <source>
        <dbReference type="EMBL" id="MDW5594306.1"/>
    </source>
</evidence>
<comment type="caution">
    <text evidence="10">The sequence shown here is derived from an EMBL/GenBank/DDBJ whole genome shotgun (WGS) entry which is preliminary data.</text>
</comment>
<dbReference type="InterPro" id="IPR004090">
    <property type="entry name" value="Chemotax_Me-accpt_rcpt"/>
</dbReference>
<evidence type="ECO:0000313" key="11">
    <source>
        <dbReference type="Proteomes" id="UP001284601"/>
    </source>
</evidence>
<dbReference type="Pfam" id="PF12729">
    <property type="entry name" value="4HB_MCP_1"/>
    <property type="match status" value="1"/>
</dbReference>
<evidence type="ECO:0000259" key="9">
    <source>
        <dbReference type="PROSITE" id="PS50885"/>
    </source>
</evidence>
<dbReference type="InterPro" id="IPR024478">
    <property type="entry name" value="HlyB_4HB_MCP"/>
</dbReference>
<feature type="region of interest" description="Disordered" evidence="6">
    <location>
        <begin position="662"/>
        <end position="681"/>
    </location>
</feature>
<feature type="transmembrane region" description="Helical" evidence="7">
    <location>
        <begin position="18"/>
        <end position="38"/>
    </location>
</feature>
<dbReference type="SMART" id="SM00304">
    <property type="entry name" value="HAMP"/>
    <property type="match status" value="3"/>
</dbReference>
<dbReference type="InterPro" id="IPR004089">
    <property type="entry name" value="MCPsignal_dom"/>
</dbReference>
<feature type="domain" description="HAMP" evidence="9">
    <location>
        <begin position="335"/>
        <end position="388"/>
    </location>
</feature>